<dbReference type="PANTHER" id="PTHR28141:SF2">
    <property type="entry name" value="RNA LIGASE_CYCLIC NUCLEOTIDE PHOSPHODIESTERASE FAMILY PROTEIN"/>
    <property type="match status" value="1"/>
</dbReference>
<evidence type="ECO:0000313" key="2">
    <source>
        <dbReference type="EMBL" id="VVB12523.1"/>
    </source>
</evidence>
<dbReference type="InterPro" id="IPR009097">
    <property type="entry name" value="Cyclic_Pdiesterase"/>
</dbReference>
<dbReference type="Gene3D" id="3.90.1140.10">
    <property type="entry name" value="Cyclic phosphodiesterase"/>
    <property type="match status" value="1"/>
</dbReference>
<dbReference type="InterPro" id="IPR012386">
    <property type="entry name" value="Cyclic-nucl_3Pdiesterase"/>
</dbReference>
<organism evidence="2 3">
    <name type="scientific">Arabis nemorensis</name>
    <dbReference type="NCBI Taxonomy" id="586526"/>
    <lineage>
        <taxon>Eukaryota</taxon>
        <taxon>Viridiplantae</taxon>
        <taxon>Streptophyta</taxon>
        <taxon>Embryophyta</taxon>
        <taxon>Tracheophyta</taxon>
        <taxon>Spermatophyta</taxon>
        <taxon>Magnoliopsida</taxon>
        <taxon>eudicotyledons</taxon>
        <taxon>Gunneridae</taxon>
        <taxon>Pentapetalae</taxon>
        <taxon>rosids</taxon>
        <taxon>malvids</taxon>
        <taxon>Brassicales</taxon>
        <taxon>Brassicaceae</taxon>
        <taxon>Arabideae</taxon>
        <taxon>Arabis</taxon>
    </lineage>
</organism>
<proteinExistence type="predicted"/>
<feature type="compositionally biased region" description="Polar residues" evidence="1">
    <location>
        <begin position="1"/>
        <end position="14"/>
    </location>
</feature>
<dbReference type="AlphaFoldDB" id="A0A565CFR7"/>
<comment type="caution">
    <text evidence="2">The sequence shown here is derived from an EMBL/GenBank/DDBJ whole genome shotgun (WGS) entry which is preliminary data.</text>
</comment>
<protein>
    <recommendedName>
        <fullName evidence="4">Cyclic phosphodiesterase</fullName>
    </recommendedName>
</protein>
<dbReference type="OrthoDB" id="514292at2759"/>
<dbReference type="EMBL" id="CABITT030000007">
    <property type="protein sequence ID" value="VVB12523.1"/>
    <property type="molecule type" value="Genomic_DNA"/>
</dbReference>
<dbReference type="GO" id="GO:0009187">
    <property type="term" value="P:cyclic nucleotide metabolic process"/>
    <property type="evidence" value="ECO:0007669"/>
    <property type="project" value="TreeGrafter"/>
</dbReference>
<dbReference type="FunFam" id="3.90.1140.10:FF:000007">
    <property type="entry name" value="Cyclic phosphodiesterase"/>
    <property type="match status" value="1"/>
</dbReference>
<dbReference type="PANTHER" id="PTHR28141">
    <property type="entry name" value="2',3'-CYCLIC-NUCLEOTIDE 3'-PHOSPHODIESTERASE"/>
    <property type="match status" value="1"/>
</dbReference>
<accession>A0A565CFR7</accession>
<evidence type="ECO:0000256" key="1">
    <source>
        <dbReference type="SAM" id="MobiDB-lite"/>
    </source>
</evidence>
<keyword evidence="3" id="KW-1185">Reference proteome</keyword>
<name>A0A565CFR7_9BRAS</name>
<dbReference type="PIRSF" id="PIRSF017903">
    <property type="entry name" value="CPDase_plant"/>
    <property type="match status" value="1"/>
</dbReference>
<dbReference type="Proteomes" id="UP000489600">
    <property type="component" value="Unassembled WGS sequence"/>
</dbReference>
<reference evidence="2" key="1">
    <citation type="submission" date="2019-07" db="EMBL/GenBank/DDBJ databases">
        <authorList>
            <person name="Dittberner H."/>
        </authorList>
    </citation>
    <scope>NUCLEOTIDE SEQUENCE [LARGE SCALE GENOMIC DNA]</scope>
</reference>
<evidence type="ECO:0008006" key="4">
    <source>
        <dbReference type="Google" id="ProtNLM"/>
    </source>
</evidence>
<evidence type="ECO:0000313" key="3">
    <source>
        <dbReference type="Proteomes" id="UP000489600"/>
    </source>
</evidence>
<gene>
    <name evidence="2" type="ORF">ANE_LOCUS22967</name>
</gene>
<dbReference type="GO" id="GO:0004113">
    <property type="term" value="F:2',3'-cyclic-nucleotide 3'-phosphodiesterase activity"/>
    <property type="evidence" value="ECO:0007669"/>
    <property type="project" value="TreeGrafter"/>
</dbReference>
<sequence>MTEENATPLQPPQTQDDEKKEMYAVWAVPEDDVEDRLVRLMEGLRSEFGGPSFDPHLTLVGPQKLTAEEAKQMFKAACEGFKAYPATVDHVSAGASYFQCVYVSFRHTVEVMNAAGHSMAHFKPFTGKLYVPHMSILYGDLTEEEKKKALEKAYMLDSSLDGLNFRINRVALWMTDSDVGSWVKIDEHNLISYMK</sequence>
<feature type="region of interest" description="Disordered" evidence="1">
    <location>
        <begin position="1"/>
        <end position="20"/>
    </location>
</feature>
<dbReference type="SUPFAM" id="SSF55144">
    <property type="entry name" value="LigT-like"/>
    <property type="match status" value="1"/>
</dbReference>
<dbReference type="Pfam" id="PF07823">
    <property type="entry name" value="CPDase"/>
    <property type="match status" value="1"/>
</dbReference>